<dbReference type="PATRIC" id="fig|1423801.4.peg.1695"/>
<keyword evidence="2" id="KW-0472">Membrane</keyword>
<dbReference type="AlphaFoldDB" id="A0A0R1V2D0"/>
<comment type="caution">
    <text evidence="3">The sequence shown here is derived from an EMBL/GenBank/DDBJ whole genome shotgun (WGS) entry which is preliminary data.</text>
</comment>
<dbReference type="Proteomes" id="UP000051166">
    <property type="component" value="Unassembled WGS sequence"/>
</dbReference>
<evidence type="ECO:0000313" key="4">
    <source>
        <dbReference type="Proteomes" id="UP000051166"/>
    </source>
</evidence>
<proteinExistence type="predicted"/>
<feature type="region of interest" description="Disordered" evidence="1">
    <location>
        <begin position="82"/>
        <end position="117"/>
    </location>
</feature>
<evidence type="ECO:0000256" key="2">
    <source>
        <dbReference type="SAM" id="Phobius"/>
    </source>
</evidence>
<keyword evidence="2" id="KW-1133">Transmembrane helix</keyword>
<feature type="transmembrane region" description="Helical" evidence="2">
    <location>
        <begin position="5"/>
        <end position="24"/>
    </location>
</feature>
<organism evidence="3 4">
    <name type="scientific">Liquorilactobacillus satsumensis DSM 16230 = JCM 12392</name>
    <dbReference type="NCBI Taxonomy" id="1423801"/>
    <lineage>
        <taxon>Bacteria</taxon>
        <taxon>Bacillati</taxon>
        <taxon>Bacillota</taxon>
        <taxon>Bacilli</taxon>
        <taxon>Lactobacillales</taxon>
        <taxon>Lactobacillaceae</taxon>
        <taxon>Liquorilactobacillus</taxon>
    </lineage>
</organism>
<keyword evidence="4" id="KW-1185">Reference proteome</keyword>
<dbReference type="RefSeq" id="WP_056961432.1">
    <property type="nucleotide sequence ID" value="NZ_AZFQ01000053.1"/>
</dbReference>
<dbReference type="EMBL" id="AZFQ01000053">
    <property type="protein sequence ID" value="KRL97106.1"/>
    <property type="molecule type" value="Genomic_DNA"/>
</dbReference>
<evidence type="ECO:0000256" key="1">
    <source>
        <dbReference type="SAM" id="MobiDB-lite"/>
    </source>
</evidence>
<protein>
    <submittedName>
        <fullName evidence="3">Uncharacterized protein</fullName>
    </submittedName>
</protein>
<dbReference type="GeneID" id="98308908"/>
<sequence>MLFLFASISVVVFLAAIIFLYTALSTKTSWKPFVLCVVAVCVIFSGSLLFTNFSQPRKYSGAQLKNIQTVKTVTKKVQKVSAGASSSAAKPAQTAAPRPVPLAFHNAPGQQHKAGEQPCSDGVILKVTLKKK</sequence>
<feature type="transmembrane region" description="Helical" evidence="2">
    <location>
        <begin position="30"/>
        <end position="50"/>
    </location>
</feature>
<name>A0A0R1V2D0_9LACO</name>
<keyword evidence="2" id="KW-0812">Transmembrane</keyword>
<evidence type="ECO:0000313" key="3">
    <source>
        <dbReference type="EMBL" id="KRL97106.1"/>
    </source>
</evidence>
<accession>A0A0R1V2D0</accession>
<reference evidence="3 4" key="1">
    <citation type="journal article" date="2015" name="Genome Announc.">
        <title>Expanding the biotechnology potential of lactobacilli through comparative genomics of 213 strains and associated genera.</title>
        <authorList>
            <person name="Sun Z."/>
            <person name="Harris H.M."/>
            <person name="McCann A."/>
            <person name="Guo C."/>
            <person name="Argimon S."/>
            <person name="Zhang W."/>
            <person name="Yang X."/>
            <person name="Jeffery I.B."/>
            <person name="Cooney J.C."/>
            <person name="Kagawa T.F."/>
            <person name="Liu W."/>
            <person name="Song Y."/>
            <person name="Salvetti E."/>
            <person name="Wrobel A."/>
            <person name="Rasinkangas P."/>
            <person name="Parkhill J."/>
            <person name="Rea M.C."/>
            <person name="O'Sullivan O."/>
            <person name="Ritari J."/>
            <person name="Douillard F.P."/>
            <person name="Paul Ross R."/>
            <person name="Yang R."/>
            <person name="Briner A.E."/>
            <person name="Felis G.E."/>
            <person name="de Vos W.M."/>
            <person name="Barrangou R."/>
            <person name="Klaenhammer T.R."/>
            <person name="Caufield P.W."/>
            <person name="Cui Y."/>
            <person name="Zhang H."/>
            <person name="O'Toole P.W."/>
        </authorList>
    </citation>
    <scope>NUCLEOTIDE SEQUENCE [LARGE SCALE GENOMIC DNA]</scope>
    <source>
        <strain evidence="3 4">DSM 16230</strain>
    </source>
</reference>
<gene>
    <name evidence="3" type="ORF">FD50_GL001657</name>
</gene>